<dbReference type="EMBL" id="UINC01178780">
    <property type="protein sequence ID" value="SVD87128.1"/>
    <property type="molecule type" value="Genomic_DNA"/>
</dbReference>
<name>A0A382YX73_9ZZZZ</name>
<evidence type="ECO:0000256" key="1">
    <source>
        <dbReference type="SAM" id="MobiDB-lite"/>
    </source>
</evidence>
<organism evidence="2">
    <name type="scientific">marine metagenome</name>
    <dbReference type="NCBI Taxonomy" id="408172"/>
    <lineage>
        <taxon>unclassified sequences</taxon>
        <taxon>metagenomes</taxon>
        <taxon>ecological metagenomes</taxon>
    </lineage>
</organism>
<accession>A0A382YX73</accession>
<reference evidence="2" key="1">
    <citation type="submission" date="2018-05" db="EMBL/GenBank/DDBJ databases">
        <authorList>
            <person name="Lanie J.A."/>
            <person name="Ng W.-L."/>
            <person name="Kazmierczak K.M."/>
            <person name="Andrzejewski T.M."/>
            <person name="Davidsen T.M."/>
            <person name="Wayne K.J."/>
            <person name="Tettelin H."/>
            <person name="Glass J.I."/>
            <person name="Rusch D."/>
            <person name="Podicherti R."/>
            <person name="Tsui H.-C.T."/>
            <person name="Winkler M.E."/>
        </authorList>
    </citation>
    <scope>NUCLEOTIDE SEQUENCE</scope>
</reference>
<proteinExistence type="predicted"/>
<feature type="region of interest" description="Disordered" evidence="1">
    <location>
        <begin position="26"/>
        <end position="47"/>
    </location>
</feature>
<evidence type="ECO:0000313" key="2">
    <source>
        <dbReference type="EMBL" id="SVD87128.1"/>
    </source>
</evidence>
<feature type="non-terminal residue" evidence="2">
    <location>
        <position position="73"/>
    </location>
</feature>
<sequence length="73" mass="7843">MLLAVAMPFLLVVVAAADDGKRDVASKRPVKAQSHWNQFRGPGGDGRSLATDLPVAFSETKNVRWKTAIHGKG</sequence>
<dbReference type="AlphaFoldDB" id="A0A382YX73"/>
<gene>
    <name evidence="2" type="ORF">METZ01_LOCUS439982</name>
</gene>
<protein>
    <submittedName>
        <fullName evidence="2">Uncharacterized protein</fullName>
    </submittedName>
</protein>